<dbReference type="EMBL" id="FOOT01000008">
    <property type="protein sequence ID" value="SFH25391.1"/>
    <property type="molecule type" value="Genomic_DNA"/>
</dbReference>
<dbReference type="PRINTS" id="PR01576">
    <property type="entry name" value="PDEFORMYLASE"/>
</dbReference>
<dbReference type="NCBIfam" id="NF001159">
    <property type="entry name" value="PRK00150.1-3"/>
    <property type="match status" value="1"/>
</dbReference>
<accession>A0A1I2YLD5</accession>
<dbReference type="GO" id="GO:0046872">
    <property type="term" value="F:metal ion binding"/>
    <property type="evidence" value="ECO:0007669"/>
    <property type="project" value="UniProtKB-KW"/>
</dbReference>
<dbReference type="Gene3D" id="3.90.45.10">
    <property type="entry name" value="Peptide deformylase"/>
    <property type="match status" value="1"/>
</dbReference>
<dbReference type="RefSeq" id="WP_092104769.1">
    <property type="nucleotide sequence ID" value="NZ_FOOT01000008.1"/>
</dbReference>
<dbReference type="Proteomes" id="UP000198724">
    <property type="component" value="Unassembled WGS sequence"/>
</dbReference>
<dbReference type="HAMAP" id="MF_00163">
    <property type="entry name" value="Pep_deformylase"/>
    <property type="match status" value="1"/>
</dbReference>
<dbReference type="InterPro" id="IPR023635">
    <property type="entry name" value="Peptide_deformylase"/>
</dbReference>
<keyword evidence="6" id="KW-1185">Reference proteome</keyword>
<dbReference type="GO" id="GO:0042586">
    <property type="term" value="F:peptide deformylase activity"/>
    <property type="evidence" value="ECO:0007669"/>
    <property type="project" value="UniProtKB-UniRule"/>
</dbReference>
<dbReference type="PANTHER" id="PTHR10458">
    <property type="entry name" value="PEPTIDE DEFORMYLASE"/>
    <property type="match status" value="1"/>
</dbReference>
<comment type="similarity">
    <text evidence="1 4">Belongs to the polypeptide deformylase family.</text>
</comment>
<comment type="catalytic activity">
    <reaction evidence="4">
        <text>N-terminal N-formyl-L-methionyl-[peptide] + H2O = N-terminal L-methionyl-[peptide] + formate</text>
        <dbReference type="Rhea" id="RHEA:24420"/>
        <dbReference type="Rhea" id="RHEA-COMP:10639"/>
        <dbReference type="Rhea" id="RHEA-COMP:10640"/>
        <dbReference type="ChEBI" id="CHEBI:15377"/>
        <dbReference type="ChEBI" id="CHEBI:15740"/>
        <dbReference type="ChEBI" id="CHEBI:49298"/>
        <dbReference type="ChEBI" id="CHEBI:64731"/>
        <dbReference type="EC" id="3.5.1.88"/>
    </reaction>
</comment>
<feature type="binding site" evidence="4">
    <location>
        <position position="154"/>
    </location>
    <ligand>
        <name>Fe cation</name>
        <dbReference type="ChEBI" id="CHEBI:24875"/>
    </ligand>
</feature>
<feature type="active site" evidence="4">
    <location>
        <position position="151"/>
    </location>
</feature>
<dbReference type="PIRSF" id="PIRSF004749">
    <property type="entry name" value="Pep_def"/>
    <property type="match status" value="1"/>
</dbReference>
<evidence type="ECO:0000313" key="5">
    <source>
        <dbReference type="EMBL" id="SFH25391.1"/>
    </source>
</evidence>
<keyword evidence="4" id="KW-0408">Iron</keyword>
<dbReference type="NCBIfam" id="TIGR00079">
    <property type="entry name" value="pept_deformyl"/>
    <property type="match status" value="1"/>
</dbReference>
<protein>
    <recommendedName>
        <fullName evidence="4">Peptide deformylase</fullName>
        <shortName evidence="4">PDF</shortName>
        <ecNumber evidence="4">3.5.1.88</ecNumber>
    </recommendedName>
    <alternativeName>
        <fullName evidence="4">Polypeptide deformylase</fullName>
    </alternativeName>
</protein>
<sequence>MKMPILSYGHPILKQRCVEVPQTYPGLDDLIDAMWETMYNANGCGLAAPQVGRAIRLFVVNSKSTYEHMGASDRRHYFNPGDTGIVKTFINASIVERSETTWQDDEGCLSIPGLQQAVTRPWSVTVEYYDRNFQKYQETFSGATARMVQHEFDHTEGILFLNYLKPLTRRLLEGKLKKIAKGQVAVRYPMVFCK</sequence>
<evidence type="ECO:0000256" key="3">
    <source>
        <dbReference type="ARBA" id="ARBA00022801"/>
    </source>
</evidence>
<dbReference type="SUPFAM" id="SSF56420">
    <property type="entry name" value="Peptide deformylase"/>
    <property type="match status" value="1"/>
</dbReference>
<dbReference type="EC" id="3.5.1.88" evidence="4"/>
<feature type="binding site" evidence="4">
    <location>
        <position position="150"/>
    </location>
    <ligand>
        <name>Fe cation</name>
        <dbReference type="ChEBI" id="CHEBI:24875"/>
    </ligand>
</feature>
<evidence type="ECO:0000256" key="4">
    <source>
        <dbReference type="HAMAP-Rule" id="MF_00163"/>
    </source>
</evidence>
<keyword evidence="4" id="KW-0648">Protein biosynthesis</keyword>
<evidence type="ECO:0000256" key="1">
    <source>
        <dbReference type="ARBA" id="ARBA00010759"/>
    </source>
</evidence>
<name>A0A1I2YLD5_9BACT</name>
<dbReference type="AlphaFoldDB" id="A0A1I2YLD5"/>
<organism evidence="5 6">
    <name type="scientific">Pontibacter chinhatensis</name>
    <dbReference type="NCBI Taxonomy" id="1436961"/>
    <lineage>
        <taxon>Bacteria</taxon>
        <taxon>Pseudomonadati</taxon>
        <taxon>Bacteroidota</taxon>
        <taxon>Cytophagia</taxon>
        <taxon>Cytophagales</taxon>
        <taxon>Hymenobacteraceae</taxon>
        <taxon>Pontibacter</taxon>
    </lineage>
</organism>
<dbReference type="Pfam" id="PF01327">
    <property type="entry name" value="Pep_deformylase"/>
    <property type="match status" value="1"/>
</dbReference>
<reference evidence="6" key="1">
    <citation type="submission" date="2016-10" db="EMBL/GenBank/DDBJ databases">
        <authorList>
            <person name="Varghese N."/>
            <person name="Submissions S."/>
        </authorList>
    </citation>
    <scope>NUCLEOTIDE SEQUENCE [LARGE SCALE GENOMIC DNA]</scope>
    <source>
        <strain evidence="6">LP51</strain>
    </source>
</reference>
<evidence type="ECO:0000256" key="2">
    <source>
        <dbReference type="ARBA" id="ARBA00022723"/>
    </source>
</evidence>
<evidence type="ECO:0000313" key="6">
    <source>
        <dbReference type="Proteomes" id="UP000198724"/>
    </source>
</evidence>
<dbReference type="PANTHER" id="PTHR10458:SF22">
    <property type="entry name" value="PEPTIDE DEFORMYLASE"/>
    <property type="match status" value="1"/>
</dbReference>
<dbReference type="CDD" id="cd00487">
    <property type="entry name" value="Pep_deformylase"/>
    <property type="match status" value="1"/>
</dbReference>
<feature type="binding site" evidence="4">
    <location>
        <position position="108"/>
    </location>
    <ligand>
        <name>Fe cation</name>
        <dbReference type="ChEBI" id="CHEBI:24875"/>
    </ligand>
</feature>
<gene>
    <name evidence="4" type="primary">def</name>
    <name evidence="5" type="ORF">SAMN05421739_10894</name>
</gene>
<comment type="cofactor">
    <cofactor evidence="4">
        <name>Fe(2+)</name>
        <dbReference type="ChEBI" id="CHEBI:29033"/>
    </cofactor>
    <text evidence="4">Binds 1 Fe(2+) ion.</text>
</comment>
<comment type="function">
    <text evidence="4">Removes the formyl group from the N-terminal Met of newly synthesized proteins. Requires at least a dipeptide for an efficient rate of reaction. N-terminal L-methionine is a prerequisite for activity but the enzyme has broad specificity at other positions.</text>
</comment>
<proteinExistence type="inferred from homology"/>
<dbReference type="GO" id="GO:0006412">
    <property type="term" value="P:translation"/>
    <property type="evidence" value="ECO:0007669"/>
    <property type="project" value="UniProtKB-UniRule"/>
</dbReference>
<keyword evidence="2 4" id="KW-0479">Metal-binding</keyword>
<dbReference type="STRING" id="1436961.SAMN05421739_10894"/>
<dbReference type="OrthoDB" id="9784988at2"/>
<keyword evidence="3 4" id="KW-0378">Hydrolase</keyword>
<dbReference type="InterPro" id="IPR036821">
    <property type="entry name" value="Peptide_deformylase_sf"/>
</dbReference>